<gene>
    <name evidence="10" type="ORF">HCG48_20865</name>
</gene>
<dbReference type="FunFam" id="3.30.565.10:FF:000010">
    <property type="entry name" value="Sensor histidine kinase RcsC"/>
    <property type="match status" value="1"/>
</dbReference>
<evidence type="ECO:0000313" key="10">
    <source>
        <dbReference type="EMBL" id="QIZ72742.1"/>
    </source>
</evidence>
<comment type="similarity">
    <text evidence="2">In the N-terminal section; belongs to the phytochrome family.</text>
</comment>
<keyword evidence="5" id="KW-0808">Transferase</keyword>
<keyword evidence="4" id="KW-0597">Phosphoprotein</keyword>
<evidence type="ECO:0000256" key="3">
    <source>
        <dbReference type="ARBA" id="ARBA00012438"/>
    </source>
</evidence>
<dbReference type="RefSeq" id="WP_168570889.1">
    <property type="nucleotide sequence ID" value="NZ_CP051167.1"/>
</dbReference>
<dbReference type="InterPro" id="IPR005467">
    <property type="entry name" value="His_kinase_dom"/>
</dbReference>
<dbReference type="CDD" id="cd16922">
    <property type="entry name" value="HATPase_EvgS-ArcB-TorS-like"/>
    <property type="match status" value="1"/>
</dbReference>
<dbReference type="EC" id="2.7.13.3" evidence="3"/>
<dbReference type="CDD" id="cd00082">
    <property type="entry name" value="HisKA"/>
    <property type="match status" value="1"/>
</dbReference>
<accession>A0A6H1U1K4</accession>
<proteinExistence type="inferred from homology"/>
<dbReference type="EMBL" id="CP051167">
    <property type="protein sequence ID" value="QIZ72742.1"/>
    <property type="molecule type" value="Genomic_DNA"/>
</dbReference>
<protein>
    <recommendedName>
        <fullName evidence="8">Circadian input-output histidine kinase CikA</fullName>
        <ecNumber evidence="3">2.7.13.3</ecNumber>
    </recommendedName>
</protein>
<evidence type="ECO:0000256" key="4">
    <source>
        <dbReference type="ARBA" id="ARBA00022553"/>
    </source>
</evidence>
<evidence type="ECO:0000256" key="2">
    <source>
        <dbReference type="ARBA" id="ARBA00006402"/>
    </source>
</evidence>
<evidence type="ECO:0000256" key="1">
    <source>
        <dbReference type="ARBA" id="ARBA00000085"/>
    </source>
</evidence>
<dbReference type="InterPro" id="IPR050736">
    <property type="entry name" value="Sensor_HK_Regulatory"/>
</dbReference>
<dbReference type="SMART" id="SM00387">
    <property type="entry name" value="HATPase_c"/>
    <property type="match status" value="1"/>
</dbReference>
<evidence type="ECO:0000313" key="11">
    <source>
        <dbReference type="Proteomes" id="UP000500857"/>
    </source>
</evidence>
<keyword evidence="7" id="KW-0902">Two-component regulatory system</keyword>
<comment type="catalytic activity">
    <reaction evidence="1">
        <text>ATP + protein L-histidine = ADP + protein N-phospho-L-histidine.</text>
        <dbReference type="EC" id="2.7.13.3"/>
    </reaction>
</comment>
<dbReference type="KEGG" id="oxy:HCG48_20865"/>
<dbReference type="Proteomes" id="UP000500857">
    <property type="component" value="Chromosome"/>
</dbReference>
<dbReference type="SUPFAM" id="SSF55874">
    <property type="entry name" value="ATPase domain of HSP90 chaperone/DNA topoisomerase II/histidine kinase"/>
    <property type="match status" value="1"/>
</dbReference>
<reference evidence="10 11" key="1">
    <citation type="submission" date="2020-04" db="EMBL/GenBank/DDBJ databases">
        <authorList>
            <person name="Basu S."/>
            <person name="Maruthanayagam V."/>
            <person name="Chakraborty S."/>
            <person name="Pramanik A."/>
            <person name="Mukherjee J."/>
            <person name="Brink B."/>
        </authorList>
    </citation>
    <scope>NUCLEOTIDE SEQUENCE [LARGE SCALE GENOMIC DNA]</scope>
    <source>
        <strain evidence="10 11">AP17</strain>
    </source>
</reference>
<name>A0A6H1U1K4_9CYAN</name>
<dbReference type="InterPro" id="IPR004358">
    <property type="entry name" value="Sig_transdc_His_kin-like_C"/>
</dbReference>
<dbReference type="PANTHER" id="PTHR43711">
    <property type="entry name" value="TWO-COMPONENT HISTIDINE KINASE"/>
    <property type="match status" value="1"/>
</dbReference>
<dbReference type="SUPFAM" id="SSF47384">
    <property type="entry name" value="Homodimeric domain of signal transducing histidine kinase"/>
    <property type="match status" value="1"/>
</dbReference>
<dbReference type="SMART" id="SM00388">
    <property type="entry name" value="HisKA"/>
    <property type="match status" value="1"/>
</dbReference>
<evidence type="ECO:0000259" key="9">
    <source>
        <dbReference type="PROSITE" id="PS50109"/>
    </source>
</evidence>
<organism evidence="10 11">
    <name type="scientific">Oxynema aestuarii AP17</name>
    <dbReference type="NCBI Taxonomy" id="2064643"/>
    <lineage>
        <taxon>Bacteria</taxon>
        <taxon>Bacillati</taxon>
        <taxon>Cyanobacteriota</taxon>
        <taxon>Cyanophyceae</taxon>
        <taxon>Oscillatoriophycideae</taxon>
        <taxon>Oscillatoriales</taxon>
        <taxon>Oscillatoriaceae</taxon>
        <taxon>Oxynema</taxon>
        <taxon>Oxynema aestuarii</taxon>
    </lineage>
</organism>
<dbReference type="Pfam" id="PF14361">
    <property type="entry name" value="RsbRD_N"/>
    <property type="match status" value="1"/>
</dbReference>
<evidence type="ECO:0000256" key="8">
    <source>
        <dbReference type="ARBA" id="ARBA00074306"/>
    </source>
</evidence>
<dbReference type="InterPro" id="IPR036890">
    <property type="entry name" value="HATPase_C_sf"/>
</dbReference>
<dbReference type="Pfam" id="PF00512">
    <property type="entry name" value="HisKA"/>
    <property type="match status" value="1"/>
</dbReference>
<keyword evidence="11" id="KW-1185">Reference proteome</keyword>
<sequence length="398" mass="44659">MIQIDRFFNKNLDRIFETWKEKVREDRKITSSNGLSEPALENLIPQVLDAMCVACSPGKVANNRQIEIASLEHGTEREEQGFDAAEIAREYHLLRQTIFEILEEQLVELTAQECYQIFVTVDAVIDRATSQCFTQFVVERTSKLDGLHQQLMKNNQELNRLLTLSQDSFFQLAHEFKTPLNSIMAYSQILLREQQAKSDSDPISIEHISRVLRSSKQLLQLVNNSLEISRIQSGTKQLQLMEIEVSSVVKAAAETIQPLAEEKGLTLRVDCDRGPGRIETDISRLQQVLINLLGNGVRYTETGSVEISCATLSDEEWFVKVKDTGIGIAAENLEAIFQPFARVQGNTKADRGGSTGLGLTIVKQLVKLLQGEIRVESELGKGSTFTVIFPFKIEGRSA</sequence>
<keyword evidence="6 10" id="KW-0418">Kinase</keyword>
<evidence type="ECO:0000256" key="6">
    <source>
        <dbReference type="ARBA" id="ARBA00022777"/>
    </source>
</evidence>
<dbReference type="Gene3D" id="1.10.287.130">
    <property type="match status" value="1"/>
</dbReference>
<dbReference type="Gene3D" id="3.30.565.10">
    <property type="entry name" value="Histidine kinase-like ATPase, C-terminal domain"/>
    <property type="match status" value="1"/>
</dbReference>
<dbReference type="PRINTS" id="PR00344">
    <property type="entry name" value="BCTRLSENSOR"/>
</dbReference>
<dbReference type="PANTHER" id="PTHR43711:SF26">
    <property type="entry name" value="SENSOR HISTIDINE KINASE RCSC"/>
    <property type="match status" value="1"/>
</dbReference>
<dbReference type="GO" id="GO:0000155">
    <property type="term" value="F:phosphorelay sensor kinase activity"/>
    <property type="evidence" value="ECO:0007669"/>
    <property type="project" value="InterPro"/>
</dbReference>
<dbReference type="PROSITE" id="PS50109">
    <property type="entry name" value="HIS_KIN"/>
    <property type="match status" value="1"/>
</dbReference>
<dbReference type="Pfam" id="PF02518">
    <property type="entry name" value="HATPase_c"/>
    <property type="match status" value="1"/>
</dbReference>
<dbReference type="InterPro" id="IPR025751">
    <property type="entry name" value="RsbRD_N_dom"/>
</dbReference>
<dbReference type="InterPro" id="IPR036097">
    <property type="entry name" value="HisK_dim/P_sf"/>
</dbReference>
<dbReference type="InterPro" id="IPR003661">
    <property type="entry name" value="HisK_dim/P_dom"/>
</dbReference>
<feature type="domain" description="Histidine kinase" evidence="9">
    <location>
        <begin position="171"/>
        <end position="393"/>
    </location>
</feature>
<dbReference type="AlphaFoldDB" id="A0A6H1U1K4"/>
<evidence type="ECO:0000256" key="5">
    <source>
        <dbReference type="ARBA" id="ARBA00022679"/>
    </source>
</evidence>
<evidence type="ECO:0000256" key="7">
    <source>
        <dbReference type="ARBA" id="ARBA00023012"/>
    </source>
</evidence>
<dbReference type="InterPro" id="IPR003594">
    <property type="entry name" value="HATPase_dom"/>
</dbReference>